<keyword evidence="9 11" id="KW-0539">Nucleus</keyword>
<evidence type="ECO:0000256" key="8">
    <source>
        <dbReference type="ARBA" id="ARBA00022884"/>
    </source>
</evidence>
<sequence length="1075" mass="120010">MEQQVSIRSLLSIAPCFSGQQSISSNPSPFSVQVEQAVNIVYHPGAGSNPEYVQQALEFLSHVKDSPDGWTVCLSLFTRQPKPDDVVRLYTLEVVNTAVRSRPGELGPQHMLFIKDSLMEYLRRNYQPNATNSQPDNPAIQGKIIQTLTTLFTALYIASWTTFFDELLALTTSPAAMLAHQDGGGVAPMDNLPGIVIYLRVMTDIHDEIAETTFYRSAEQTKRNTIIKDYIRDHDMKKLVATWQEILTQWRNVNAEVVERVLHVFAKWVSWIDISLVVNDHFLGHLADLLQGAGSGPVVTRRRKAATVTLGEMAGKGMKPDEKLELISFLRLTDVVKTLIQLPEMRSDADADEDIDFAEAVGALVNKIVLDLVTMLNGDTGVSPEGRQTAENLLTEWVPFLLVIFRHEYDDVSILVQAALSELLSYFRKEKRTTNTLLPTHHDMLAPILEAVVRTMKFDVDLDWDEADPHMEAEFRELRKKIKVMQDALASTDIDLYCSAILALVANTLDRCRQGPVDWRDLELALHQMFLLGEVAVKANGLYVDGRPNGVAAEALDVMMGKMMELGPSIYSHPATRLLYLENVVRYSPFFEHRKDYVPPALEMFIQCTHDRYLKVKTRSWYLFLRIVKILRTDVNTVASQIIGSVQDLLTIKAVVSSSSDDEDEISSDDESPNDAVFNSQLHLFEAVGSIASSALSVADQKTVLQTILSPLFSDVEANLEAAKRNDQLATLQIHHDIMAMGTFAKGFADPLKAQPTPPEDGSLASEFQAAAEGIVSALENLKASKPVREAASFAFARMVGVLGISILRLLPRWIEGLLAENSSKGELSIFLRLLDQLIHGFKKDLYDYLDRLLTPLCSKVFQITTQPTTGTDDQLETAELKREYLNFLFTVLNNDLSGIFVSSANQTNFQALLETVEHFAKDVSDPHAERLAIALMARMSSVWGGPEIPETVLPEDKKKNPQAAQKAAAVQEPLPGFDRFLIIFSEICWGVPANSAFDAKDAQSRLVLGEVAMLQKVIYGRTGSNFVAYLRGTYFPSINFPEQAAEEYLSALQRLDHKNFKKFFQNFVIQSLDS</sequence>
<evidence type="ECO:0000256" key="11">
    <source>
        <dbReference type="RuleBase" id="RU366037"/>
    </source>
</evidence>
<evidence type="ECO:0000256" key="5">
    <source>
        <dbReference type="ARBA" id="ARBA00022490"/>
    </source>
</evidence>
<keyword evidence="6 11" id="KW-0820">tRNA-binding</keyword>
<proteinExistence type="inferred from homology"/>
<evidence type="ECO:0000256" key="4">
    <source>
        <dbReference type="ARBA" id="ARBA00022448"/>
    </source>
</evidence>
<dbReference type="GO" id="GO:0031267">
    <property type="term" value="F:small GTPase binding"/>
    <property type="evidence" value="ECO:0007669"/>
    <property type="project" value="InterPro"/>
</dbReference>
<evidence type="ECO:0000313" key="14">
    <source>
        <dbReference type="EMBL" id="EWC43484.1"/>
    </source>
</evidence>
<dbReference type="AlphaFoldDB" id="W7HKG2"/>
<keyword evidence="7" id="KW-0819">tRNA processing</keyword>
<accession>W7HKG2</accession>
<evidence type="ECO:0000256" key="3">
    <source>
        <dbReference type="ARBA" id="ARBA00018928"/>
    </source>
</evidence>
<dbReference type="InterPro" id="IPR040017">
    <property type="entry name" value="XPOT"/>
</dbReference>
<dbReference type="OrthoDB" id="26399at2759"/>
<dbReference type="InterPro" id="IPR045546">
    <property type="entry name" value="Exportin-T_C"/>
</dbReference>
<dbReference type="Proteomes" id="UP000024837">
    <property type="component" value="Unassembled WGS sequence"/>
</dbReference>
<dbReference type="GO" id="GO:0005737">
    <property type="term" value="C:cytoplasm"/>
    <property type="evidence" value="ECO:0007669"/>
    <property type="project" value="UniProtKB-SubCell"/>
</dbReference>
<evidence type="ECO:0000256" key="6">
    <source>
        <dbReference type="ARBA" id="ARBA00022555"/>
    </source>
</evidence>
<evidence type="ECO:0000256" key="10">
    <source>
        <dbReference type="ARBA" id="ARBA00025147"/>
    </source>
</evidence>
<keyword evidence="5 11" id="KW-0963">Cytoplasm</keyword>
<dbReference type="InterPro" id="IPR013598">
    <property type="entry name" value="Exportin-1/Importin-b-like"/>
</dbReference>
<evidence type="ECO:0000256" key="7">
    <source>
        <dbReference type="ARBA" id="ARBA00022694"/>
    </source>
</evidence>
<feature type="domain" description="Exportin-1/Importin-beta-like" evidence="12">
    <location>
        <begin position="138"/>
        <end position="291"/>
    </location>
</feature>
<dbReference type="GO" id="GO:0005643">
    <property type="term" value="C:nuclear pore"/>
    <property type="evidence" value="ECO:0007669"/>
    <property type="project" value="TreeGrafter"/>
</dbReference>
<evidence type="ECO:0000259" key="12">
    <source>
        <dbReference type="Pfam" id="PF08389"/>
    </source>
</evidence>
<dbReference type="GO" id="GO:0008033">
    <property type="term" value="P:tRNA processing"/>
    <property type="evidence" value="ECO:0007669"/>
    <property type="project" value="UniProtKB-KW"/>
</dbReference>
<dbReference type="GO" id="GO:0016363">
    <property type="term" value="C:nuclear matrix"/>
    <property type="evidence" value="ECO:0007669"/>
    <property type="project" value="TreeGrafter"/>
</dbReference>
<evidence type="ECO:0000256" key="2">
    <source>
        <dbReference type="ARBA" id="ARBA00009466"/>
    </source>
</evidence>
<dbReference type="Pfam" id="PF08389">
    <property type="entry name" value="Xpo1"/>
    <property type="match status" value="1"/>
</dbReference>
<dbReference type="HOGENOM" id="CLU_004414_0_1_1"/>
<dbReference type="PANTHER" id="PTHR15952">
    <property type="entry name" value="EXPORTIN-T/LOS1"/>
    <property type="match status" value="1"/>
</dbReference>
<keyword evidence="4 11" id="KW-0813">Transport</keyword>
<gene>
    <name evidence="14" type="ORF">DRE_07516</name>
</gene>
<keyword evidence="8 11" id="KW-0694">RNA-binding</keyword>
<evidence type="ECO:0000256" key="9">
    <source>
        <dbReference type="ARBA" id="ARBA00023242"/>
    </source>
</evidence>
<name>W7HKG2_9PEZI</name>
<dbReference type="Gene3D" id="1.25.10.10">
    <property type="entry name" value="Leucine-rich Repeat Variant"/>
    <property type="match status" value="1"/>
</dbReference>
<dbReference type="InterPro" id="IPR011989">
    <property type="entry name" value="ARM-like"/>
</dbReference>
<dbReference type="PANTHER" id="PTHR15952:SF11">
    <property type="entry name" value="EXPORTIN-T"/>
    <property type="match status" value="1"/>
</dbReference>
<evidence type="ECO:0000259" key="13">
    <source>
        <dbReference type="Pfam" id="PF19282"/>
    </source>
</evidence>
<reference evidence="14 15" key="1">
    <citation type="submission" date="2013-05" db="EMBL/GenBank/DDBJ databases">
        <title>Drechslerella stenobrocha genome reveals carnivorous origination and mechanical trapping mechanism of predatory fungi.</title>
        <authorList>
            <person name="Liu X."/>
            <person name="Zhang W."/>
            <person name="Liu K."/>
        </authorList>
    </citation>
    <scope>NUCLEOTIDE SEQUENCE [LARGE SCALE GENOMIC DNA]</scope>
    <source>
        <strain evidence="14 15">248</strain>
    </source>
</reference>
<feature type="domain" description="Exportin-T C-terminal" evidence="13">
    <location>
        <begin position="385"/>
        <end position="1070"/>
    </location>
</feature>
<protein>
    <recommendedName>
        <fullName evidence="3 11">Exportin-T</fullName>
    </recommendedName>
    <alternativeName>
        <fullName evidence="11">Exportin(tRNA)</fullName>
    </alternativeName>
    <alternativeName>
        <fullName evidence="11">tRNA exportin</fullName>
    </alternativeName>
</protein>
<comment type="function">
    <text evidence="10">tRNA nucleus export receptor which facilitates tRNA translocation across the nuclear pore complex. Involved in pre-tRNA splicing, probably by affecting the interaction of pre-tRNA with splicing endonuclease.</text>
</comment>
<dbReference type="GO" id="GO:0071528">
    <property type="term" value="P:tRNA re-export from nucleus"/>
    <property type="evidence" value="ECO:0007669"/>
    <property type="project" value="UniProtKB-UniRule"/>
</dbReference>
<evidence type="ECO:0000313" key="15">
    <source>
        <dbReference type="Proteomes" id="UP000024837"/>
    </source>
</evidence>
<comment type="similarity">
    <text evidence="2 11">Belongs to the exportin family.</text>
</comment>
<evidence type="ECO:0000256" key="1">
    <source>
        <dbReference type="ARBA" id="ARBA00004496"/>
    </source>
</evidence>
<dbReference type="SUPFAM" id="SSF48371">
    <property type="entry name" value="ARM repeat"/>
    <property type="match status" value="1"/>
</dbReference>
<organism evidence="14 15">
    <name type="scientific">Drechslerella stenobrocha 248</name>
    <dbReference type="NCBI Taxonomy" id="1043628"/>
    <lineage>
        <taxon>Eukaryota</taxon>
        <taxon>Fungi</taxon>
        <taxon>Dikarya</taxon>
        <taxon>Ascomycota</taxon>
        <taxon>Pezizomycotina</taxon>
        <taxon>Orbiliomycetes</taxon>
        <taxon>Orbiliales</taxon>
        <taxon>Orbiliaceae</taxon>
        <taxon>Drechslerella</taxon>
    </lineage>
</organism>
<keyword evidence="15" id="KW-1185">Reference proteome</keyword>
<dbReference type="InterPro" id="IPR016024">
    <property type="entry name" value="ARM-type_fold"/>
</dbReference>
<dbReference type="GO" id="GO:0000049">
    <property type="term" value="F:tRNA binding"/>
    <property type="evidence" value="ECO:0007669"/>
    <property type="project" value="UniProtKB-UniRule"/>
</dbReference>
<dbReference type="Pfam" id="PF19282">
    <property type="entry name" value="Exportin-T"/>
    <property type="match status" value="1"/>
</dbReference>
<dbReference type="EMBL" id="KI966460">
    <property type="protein sequence ID" value="EWC43484.1"/>
    <property type="molecule type" value="Genomic_DNA"/>
</dbReference>
<comment type="subcellular location">
    <subcellularLocation>
        <location evidence="1 11">Cytoplasm</location>
    </subcellularLocation>
    <subcellularLocation>
        <location evidence="11">Nucleus</location>
    </subcellularLocation>
    <text evidence="11">Shuttles between the nucleus and the cytoplasm.</text>
</comment>